<feature type="compositionally biased region" description="Acidic residues" evidence="1">
    <location>
        <begin position="16"/>
        <end position="28"/>
    </location>
</feature>
<accession>A0AAN7H0U1</accession>
<keyword evidence="4" id="KW-1185">Reference proteome</keyword>
<feature type="domain" description="Heterokaryon incompatibility" evidence="2">
    <location>
        <begin position="255"/>
        <end position="383"/>
    </location>
</feature>
<gene>
    <name evidence="3" type="ORF">QBC38DRAFT_537899</name>
</gene>
<evidence type="ECO:0000259" key="2">
    <source>
        <dbReference type="Pfam" id="PF06985"/>
    </source>
</evidence>
<feature type="compositionally biased region" description="Basic and acidic residues" evidence="1">
    <location>
        <begin position="37"/>
        <end position="46"/>
    </location>
</feature>
<evidence type="ECO:0000313" key="4">
    <source>
        <dbReference type="Proteomes" id="UP001301958"/>
    </source>
</evidence>
<reference evidence="3" key="1">
    <citation type="journal article" date="2023" name="Mol. Phylogenet. Evol.">
        <title>Genome-scale phylogeny and comparative genomics of the fungal order Sordariales.</title>
        <authorList>
            <person name="Hensen N."/>
            <person name="Bonometti L."/>
            <person name="Westerberg I."/>
            <person name="Brannstrom I.O."/>
            <person name="Guillou S."/>
            <person name="Cros-Aarteil S."/>
            <person name="Calhoun S."/>
            <person name="Haridas S."/>
            <person name="Kuo A."/>
            <person name="Mondo S."/>
            <person name="Pangilinan J."/>
            <person name="Riley R."/>
            <person name="LaButti K."/>
            <person name="Andreopoulos B."/>
            <person name="Lipzen A."/>
            <person name="Chen C."/>
            <person name="Yan M."/>
            <person name="Daum C."/>
            <person name="Ng V."/>
            <person name="Clum A."/>
            <person name="Steindorff A."/>
            <person name="Ohm R.A."/>
            <person name="Martin F."/>
            <person name="Silar P."/>
            <person name="Natvig D.O."/>
            <person name="Lalanne C."/>
            <person name="Gautier V."/>
            <person name="Ament-Velasquez S.L."/>
            <person name="Kruys A."/>
            <person name="Hutchinson M.I."/>
            <person name="Powell A.J."/>
            <person name="Barry K."/>
            <person name="Miller A.N."/>
            <person name="Grigoriev I.V."/>
            <person name="Debuchy R."/>
            <person name="Gladieux P."/>
            <person name="Hiltunen Thoren M."/>
            <person name="Johannesson H."/>
        </authorList>
    </citation>
    <scope>NUCLEOTIDE SEQUENCE</scope>
    <source>
        <strain evidence="3">CBS 990.96</strain>
    </source>
</reference>
<evidence type="ECO:0000256" key="1">
    <source>
        <dbReference type="SAM" id="MobiDB-lite"/>
    </source>
</evidence>
<comment type="caution">
    <text evidence="3">The sequence shown here is derived from an EMBL/GenBank/DDBJ whole genome shotgun (WGS) entry which is preliminary data.</text>
</comment>
<sequence>MSEPAEQSNNPRSDDLWETTDDDNDDNDFNVRHRKQDLRPVPDRAAPRPGDALWGSCQNLGLRPERFVIMPEDEERHGSKRPDKLTMNLGLCRLVLLSFASEPGQVPTEVNGQPVVVKMSWSTDGPKPDPNASWHHLPVVRILRAYATYGKDQYVTGLNIFPEIRLLANDSPTDDFSIEYFIRPIDPDMIDFSPVRKWMRYCQENHGRGCWRNHTLKELNRSHPIKEVPDFRCIDVEQGCLVRLPQGARYVTLNYALEQPHALESAEYYNQFPLTIRDAIRVTKEIGMRYLWVDSLCIVQDAYKTKGAAIKAMDMVYSASDLVIMAAESSHANTGIDGVRPGTRGAPQAIEEIAPGFRLGTRTRWQDSSKKFPYNKHAWTFQESHFALRKLIFIDGRHIFEPESEISNQALSKTTFDRDDIGQFERLLQEYSSRDLTFQEDVYNAFAGVSRHLMRRLDTDICHGLPNIYFDWFLLWRPLSLQSRRLSNVSGCPVGPSWSWSGWTAGSWPHMWDWYNRSINQIDKGIRTGTWIIWYQRRGHDTTEFKHLNRFNDEKDIALEPVFDLERRNFYGSKFEKKRFGEEIDCSQRKPSEVVLKGMKPPTYVPDILSHNGGSGFLQFWTLSVIFRVAEPTSTDSDRGPPDERKRLGIFGLDGKELGIVKVQPDWLEKHTIGEEREFILICDGRNKRAKHVSLVDEAPGWRYMVMMLEWCDQEGGRHAKGSVAEMMYAERVALGSIRKSHWQKSLAPGPVWMEIILG</sequence>
<dbReference type="Proteomes" id="UP001301958">
    <property type="component" value="Unassembled WGS sequence"/>
</dbReference>
<protein>
    <submittedName>
        <fullName evidence="3">Heterokaryon incompatibility protein-domain-containing protein</fullName>
    </submittedName>
</protein>
<feature type="compositionally biased region" description="Polar residues" evidence="1">
    <location>
        <begin position="1"/>
        <end position="11"/>
    </location>
</feature>
<proteinExistence type="predicted"/>
<evidence type="ECO:0000313" key="3">
    <source>
        <dbReference type="EMBL" id="KAK4225289.1"/>
    </source>
</evidence>
<dbReference type="InterPro" id="IPR010730">
    <property type="entry name" value="HET"/>
</dbReference>
<name>A0AAN7H0U1_9PEZI</name>
<reference evidence="3" key="2">
    <citation type="submission" date="2023-05" db="EMBL/GenBank/DDBJ databases">
        <authorList>
            <consortium name="Lawrence Berkeley National Laboratory"/>
            <person name="Steindorff A."/>
            <person name="Hensen N."/>
            <person name="Bonometti L."/>
            <person name="Westerberg I."/>
            <person name="Brannstrom I.O."/>
            <person name="Guillou S."/>
            <person name="Cros-Aarteil S."/>
            <person name="Calhoun S."/>
            <person name="Haridas S."/>
            <person name="Kuo A."/>
            <person name="Mondo S."/>
            <person name="Pangilinan J."/>
            <person name="Riley R."/>
            <person name="Labutti K."/>
            <person name="Andreopoulos B."/>
            <person name="Lipzen A."/>
            <person name="Chen C."/>
            <person name="Yanf M."/>
            <person name="Daum C."/>
            <person name="Ng V."/>
            <person name="Clum A."/>
            <person name="Ohm R."/>
            <person name="Martin F."/>
            <person name="Silar P."/>
            <person name="Natvig D."/>
            <person name="Lalanne C."/>
            <person name="Gautier V."/>
            <person name="Ament-Velasquez S.L."/>
            <person name="Kruys A."/>
            <person name="Hutchinson M.I."/>
            <person name="Powell A.J."/>
            <person name="Barry K."/>
            <person name="Miller A.N."/>
            <person name="Grigoriev I.V."/>
            <person name="Debuchy R."/>
            <person name="Gladieux P."/>
            <person name="Thoren M.H."/>
            <person name="Johannesson H."/>
        </authorList>
    </citation>
    <scope>NUCLEOTIDE SEQUENCE</scope>
    <source>
        <strain evidence="3">CBS 990.96</strain>
    </source>
</reference>
<dbReference type="PANTHER" id="PTHR33112">
    <property type="entry name" value="DOMAIN PROTEIN, PUTATIVE-RELATED"/>
    <property type="match status" value="1"/>
</dbReference>
<dbReference type="AlphaFoldDB" id="A0AAN7H0U1"/>
<organism evidence="3 4">
    <name type="scientific">Podospora fimiseda</name>
    <dbReference type="NCBI Taxonomy" id="252190"/>
    <lineage>
        <taxon>Eukaryota</taxon>
        <taxon>Fungi</taxon>
        <taxon>Dikarya</taxon>
        <taxon>Ascomycota</taxon>
        <taxon>Pezizomycotina</taxon>
        <taxon>Sordariomycetes</taxon>
        <taxon>Sordariomycetidae</taxon>
        <taxon>Sordariales</taxon>
        <taxon>Podosporaceae</taxon>
        <taxon>Podospora</taxon>
    </lineage>
</organism>
<feature type="region of interest" description="Disordered" evidence="1">
    <location>
        <begin position="1"/>
        <end position="56"/>
    </location>
</feature>
<dbReference type="EMBL" id="MU865370">
    <property type="protein sequence ID" value="KAK4225289.1"/>
    <property type="molecule type" value="Genomic_DNA"/>
</dbReference>
<dbReference type="PANTHER" id="PTHR33112:SF12">
    <property type="entry name" value="HETEROKARYON INCOMPATIBILITY DOMAIN-CONTAINING PROTEIN"/>
    <property type="match status" value="1"/>
</dbReference>
<dbReference type="Pfam" id="PF06985">
    <property type="entry name" value="HET"/>
    <property type="match status" value="1"/>
</dbReference>